<keyword evidence="1" id="KW-0175">Coiled coil</keyword>
<dbReference type="EMBL" id="JADJMS010000012">
    <property type="protein sequence ID" value="MBK7414693.1"/>
    <property type="molecule type" value="Genomic_DNA"/>
</dbReference>
<evidence type="ECO:0000256" key="1">
    <source>
        <dbReference type="SAM" id="Coils"/>
    </source>
</evidence>
<reference evidence="2 3" key="1">
    <citation type="submission" date="2020-10" db="EMBL/GenBank/DDBJ databases">
        <title>Connecting structure to function with the recovery of over 1000 high-quality activated sludge metagenome-assembled genomes encoding full-length rRNA genes using long-read sequencing.</title>
        <authorList>
            <person name="Singleton C.M."/>
            <person name="Petriglieri F."/>
            <person name="Kristensen J.M."/>
            <person name="Kirkegaard R.H."/>
            <person name="Michaelsen T.Y."/>
            <person name="Andersen M.H."/>
            <person name="Karst S.M."/>
            <person name="Dueholm M.S."/>
            <person name="Nielsen P.H."/>
            <person name="Albertsen M."/>
        </authorList>
    </citation>
    <scope>NUCLEOTIDE SEQUENCE [LARGE SCALE GENOMIC DNA]</scope>
    <source>
        <strain evidence="2">EsbW_18-Q3-R4-48_BATAC.463</strain>
    </source>
</reference>
<comment type="caution">
    <text evidence="2">The sequence shown here is derived from an EMBL/GenBank/DDBJ whole genome shotgun (WGS) entry which is preliminary data.</text>
</comment>
<gene>
    <name evidence="2" type="ORF">IPJ38_05805</name>
</gene>
<accession>A0A935MQC7</accession>
<name>A0A935MQC7_9RHOO</name>
<dbReference type="Proteomes" id="UP000739411">
    <property type="component" value="Unassembled WGS sequence"/>
</dbReference>
<sequence>MGINNKQANAIRDHAYAKGELQKALGKLVALKNEKIRLEARLAEVAIELPEAERFRSEALARLQQANEVMNEVVPKIKKERVRAIIATPKIHGLEWGDFNRELIRILITASEKPISTLEIMTQCAIKFDIAWDTPPLRSLCAIGSVNAYVNG</sequence>
<protein>
    <submittedName>
        <fullName evidence="2">Uncharacterized protein</fullName>
    </submittedName>
</protein>
<proteinExistence type="predicted"/>
<evidence type="ECO:0000313" key="3">
    <source>
        <dbReference type="Proteomes" id="UP000739411"/>
    </source>
</evidence>
<organism evidence="2 3">
    <name type="scientific">Candidatus Dechloromonas phosphorivorans</name>
    <dbReference type="NCBI Taxonomy" id="2899244"/>
    <lineage>
        <taxon>Bacteria</taxon>
        <taxon>Pseudomonadati</taxon>
        <taxon>Pseudomonadota</taxon>
        <taxon>Betaproteobacteria</taxon>
        <taxon>Rhodocyclales</taxon>
        <taxon>Azonexaceae</taxon>
        <taxon>Dechloromonas</taxon>
    </lineage>
</organism>
<evidence type="ECO:0000313" key="2">
    <source>
        <dbReference type="EMBL" id="MBK7414693.1"/>
    </source>
</evidence>
<dbReference type="AlphaFoldDB" id="A0A935MQC7"/>
<feature type="coiled-coil region" evidence="1">
    <location>
        <begin position="21"/>
        <end position="48"/>
    </location>
</feature>